<dbReference type="RefSeq" id="WP_058854858.1">
    <property type="nucleotide sequence ID" value="NZ_BMMH01000010.1"/>
</dbReference>
<evidence type="ECO:0000313" key="1">
    <source>
        <dbReference type="EMBL" id="GGL26186.1"/>
    </source>
</evidence>
<reference evidence="1" key="2">
    <citation type="submission" date="2020-09" db="EMBL/GenBank/DDBJ databases">
        <authorList>
            <person name="Sun Q."/>
            <person name="Zhou Y."/>
        </authorList>
    </citation>
    <scope>NUCLEOTIDE SEQUENCE</scope>
    <source>
        <strain evidence="1">CGMCC 4.3508</strain>
    </source>
</reference>
<dbReference type="Proteomes" id="UP000638263">
    <property type="component" value="Unassembled WGS sequence"/>
</dbReference>
<sequence length="193" mass="20866">MSFTELPATAAWAHREARSGFEVAHLRHDGGGHRMDGCTTAVEHGQAWFVQYDITIDPNWATRAARVTACSAAGRRSVRLEADGAGHWMIDGSAAPHLDGCLDVDLESSALTNTLPVHRLSLSVGMTAAAPAVYVRATDLAIERLEQLYRRATDDSSHQCYDYTAPAFDFACRLVYDGSGLVLSYPGIATRVA</sequence>
<protein>
    <recommendedName>
        <fullName evidence="3">Glycolipid-binding domain-containing protein</fullName>
    </recommendedName>
</protein>
<accession>A0A917RU10</accession>
<dbReference type="InterPro" id="IPR009467">
    <property type="entry name" value="Glycolipid-bd_prot_put"/>
</dbReference>
<dbReference type="SUPFAM" id="SSF159275">
    <property type="entry name" value="PA1994-like"/>
    <property type="match status" value="1"/>
</dbReference>
<name>A0A917RU10_9NOCA</name>
<dbReference type="EMBL" id="BMMH01000010">
    <property type="protein sequence ID" value="GGL26186.1"/>
    <property type="molecule type" value="Genomic_DNA"/>
</dbReference>
<dbReference type="Pfam" id="PF06475">
    <property type="entry name" value="Glycolipid_bind"/>
    <property type="match status" value="1"/>
</dbReference>
<reference evidence="1" key="1">
    <citation type="journal article" date="2014" name="Int. J. Syst. Evol. Microbiol.">
        <title>Complete genome sequence of Corynebacterium casei LMG S-19264T (=DSM 44701T), isolated from a smear-ripened cheese.</title>
        <authorList>
            <consortium name="US DOE Joint Genome Institute (JGI-PGF)"/>
            <person name="Walter F."/>
            <person name="Albersmeier A."/>
            <person name="Kalinowski J."/>
            <person name="Ruckert C."/>
        </authorList>
    </citation>
    <scope>NUCLEOTIDE SEQUENCE</scope>
    <source>
        <strain evidence="1">CGMCC 4.3508</strain>
    </source>
</reference>
<dbReference type="AlphaFoldDB" id="A0A917RU10"/>
<comment type="caution">
    <text evidence="1">The sequence shown here is derived from an EMBL/GenBank/DDBJ whole genome shotgun (WGS) entry which is preliminary data.</text>
</comment>
<proteinExistence type="predicted"/>
<evidence type="ECO:0008006" key="3">
    <source>
        <dbReference type="Google" id="ProtNLM"/>
    </source>
</evidence>
<keyword evidence="2" id="KW-1185">Reference proteome</keyword>
<organism evidence="1 2">
    <name type="scientific">Nocardia jinanensis</name>
    <dbReference type="NCBI Taxonomy" id="382504"/>
    <lineage>
        <taxon>Bacteria</taxon>
        <taxon>Bacillati</taxon>
        <taxon>Actinomycetota</taxon>
        <taxon>Actinomycetes</taxon>
        <taxon>Mycobacteriales</taxon>
        <taxon>Nocardiaceae</taxon>
        <taxon>Nocardia</taxon>
    </lineage>
</organism>
<evidence type="ECO:0000313" key="2">
    <source>
        <dbReference type="Proteomes" id="UP000638263"/>
    </source>
</evidence>
<gene>
    <name evidence="1" type="ORF">GCM10011588_46220</name>
</gene>